<evidence type="ECO:0000256" key="6">
    <source>
        <dbReference type="PROSITE-ProRule" id="PRU00409"/>
    </source>
</evidence>
<keyword evidence="12" id="KW-1185">Reference proteome</keyword>
<gene>
    <name evidence="11" type="ORF">CSOL1703_00012871</name>
</gene>
<feature type="domain" description="Lipoyl-binding" evidence="8">
    <location>
        <begin position="713"/>
        <end position="787"/>
    </location>
</feature>
<dbReference type="InterPro" id="IPR005481">
    <property type="entry name" value="BC-like_N"/>
</dbReference>
<dbReference type="PROSITE" id="PS50979">
    <property type="entry name" value="BC"/>
    <property type="match status" value="1"/>
</dbReference>
<dbReference type="Proteomes" id="UP000775872">
    <property type="component" value="Unassembled WGS sequence"/>
</dbReference>
<dbReference type="SUPFAM" id="SSF51246">
    <property type="entry name" value="Rudiment single hybrid motif"/>
    <property type="match status" value="1"/>
</dbReference>
<dbReference type="InterPro" id="IPR000089">
    <property type="entry name" value="Biotin_lipoyl"/>
</dbReference>
<dbReference type="Pfam" id="PF02786">
    <property type="entry name" value="CPSase_L_D2"/>
    <property type="match status" value="1"/>
</dbReference>
<dbReference type="InterPro" id="IPR016185">
    <property type="entry name" value="PreATP-grasp_dom_sf"/>
</dbReference>
<feature type="region of interest" description="Disordered" evidence="7">
    <location>
        <begin position="574"/>
        <end position="599"/>
    </location>
</feature>
<dbReference type="InterPro" id="IPR005482">
    <property type="entry name" value="Biotin_COase_C"/>
</dbReference>
<dbReference type="GO" id="GO:0005524">
    <property type="term" value="F:ATP binding"/>
    <property type="evidence" value="ECO:0007669"/>
    <property type="project" value="UniProtKB-UniRule"/>
</dbReference>
<evidence type="ECO:0000256" key="3">
    <source>
        <dbReference type="ARBA" id="ARBA00022741"/>
    </source>
</evidence>
<dbReference type="Gene3D" id="2.40.50.100">
    <property type="match status" value="1"/>
</dbReference>
<feature type="domain" description="Biotin carboxylation" evidence="10">
    <location>
        <begin position="26"/>
        <end position="483"/>
    </location>
</feature>
<evidence type="ECO:0000259" key="10">
    <source>
        <dbReference type="PROSITE" id="PS50979"/>
    </source>
</evidence>
<dbReference type="InterPro" id="IPR011054">
    <property type="entry name" value="Rudment_hybrid_motif"/>
</dbReference>
<dbReference type="PROSITE" id="PS00867">
    <property type="entry name" value="CPSASE_2"/>
    <property type="match status" value="1"/>
</dbReference>
<keyword evidence="5" id="KW-0092">Biotin</keyword>
<evidence type="ECO:0000259" key="8">
    <source>
        <dbReference type="PROSITE" id="PS50968"/>
    </source>
</evidence>
<dbReference type="EMBL" id="CABFOC020000015">
    <property type="protein sequence ID" value="CAH0046637.1"/>
    <property type="molecule type" value="Genomic_DNA"/>
</dbReference>
<dbReference type="InterPro" id="IPR011053">
    <property type="entry name" value="Single_hybrid_motif"/>
</dbReference>
<dbReference type="PANTHER" id="PTHR18866">
    <property type="entry name" value="CARBOXYLASE:PYRUVATE/ACETYL-COA/PROPIONYL-COA CARBOXYLASE"/>
    <property type="match status" value="1"/>
</dbReference>
<dbReference type="InterPro" id="IPR011761">
    <property type="entry name" value="ATP-grasp"/>
</dbReference>
<comment type="caution">
    <text evidence="11">The sequence shown here is derived from an EMBL/GenBank/DDBJ whole genome shotgun (WGS) entry which is preliminary data.</text>
</comment>
<dbReference type="SUPFAM" id="SSF52440">
    <property type="entry name" value="PreATP-grasp domain"/>
    <property type="match status" value="1"/>
</dbReference>
<dbReference type="OrthoDB" id="196847at2759"/>
<dbReference type="InterPro" id="IPR050856">
    <property type="entry name" value="Biotin_carboxylase_complex"/>
</dbReference>
<dbReference type="PROSITE" id="PS50968">
    <property type="entry name" value="BIOTINYL_LIPOYL"/>
    <property type="match status" value="1"/>
</dbReference>
<evidence type="ECO:0000256" key="1">
    <source>
        <dbReference type="ARBA" id="ARBA00001953"/>
    </source>
</evidence>
<evidence type="ECO:0000313" key="11">
    <source>
        <dbReference type="EMBL" id="CAH0046637.1"/>
    </source>
</evidence>
<organism evidence="11 12">
    <name type="scientific">Clonostachys solani</name>
    <dbReference type="NCBI Taxonomy" id="160281"/>
    <lineage>
        <taxon>Eukaryota</taxon>
        <taxon>Fungi</taxon>
        <taxon>Dikarya</taxon>
        <taxon>Ascomycota</taxon>
        <taxon>Pezizomycotina</taxon>
        <taxon>Sordariomycetes</taxon>
        <taxon>Hypocreomycetidae</taxon>
        <taxon>Hypocreales</taxon>
        <taxon>Bionectriaceae</taxon>
        <taxon>Clonostachys</taxon>
    </lineage>
</organism>
<dbReference type="InterPro" id="IPR005479">
    <property type="entry name" value="CPAse_ATP-bd"/>
</dbReference>
<keyword evidence="2" id="KW-0436">Ligase</keyword>
<evidence type="ECO:0000256" key="5">
    <source>
        <dbReference type="ARBA" id="ARBA00023267"/>
    </source>
</evidence>
<dbReference type="GO" id="GO:0016874">
    <property type="term" value="F:ligase activity"/>
    <property type="evidence" value="ECO:0007669"/>
    <property type="project" value="UniProtKB-KW"/>
</dbReference>
<dbReference type="SUPFAM" id="SSF56059">
    <property type="entry name" value="Glutathione synthetase ATP-binding domain-like"/>
    <property type="match status" value="1"/>
</dbReference>
<dbReference type="FunFam" id="3.30.1490.20:FF:000003">
    <property type="entry name" value="acetyl-CoA carboxylase isoform X1"/>
    <property type="match status" value="1"/>
</dbReference>
<evidence type="ECO:0000256" key="7">
    <source>
        <dbReference type="SAM" id="MobiDB-lite"/>
    </source>
</evidence>
<accession>A0A9N9Z048</accession>
<dbReference type="InterPro" id="IPR011764">
    <property type="entry name" value="Biotin_carboxylation_dom"/>
</dbReference>
<keyword evidence="3 6" id="KW-0547">Nucleotide-binding</keyword>
<dbReference type="GO" id="GO:0046872">
    <property type="term" value="F:metal ion binding"/>
    <property type="evidence" value="ECO:0007669"/>
    <property type="project" value="InterPro"/>
</dbReference>
<evidence type="ECO:0000313" key="12">
    <source>
        <dbReference type="Proteomes" id="UP000775872"/>
    </source>
</evidence>
<sequence length="787" mass="86889">MAMDGSSPRPPLWTAQLPVSDEGIHKITRILIANRGEIACRIIKTCRLMGITSIAIYTKEDATSRHVSDADEAINLGSVEHSQVNPFLDIPYLIQTAKQARADAIHPGYGYLSENSQFADAVRESGMIFIGPSSTAMSTLGDKRQAKVYLSKNEPRIPLIPGWNGSGEEMDIEQLEKEAEAIGYPIMIKASAGGGGKGMRIVHSSSLLKSELERAQSEAKRSFGSSECILEKYIEAGKHVEVQIMGDKTGKVLSLWERDCSVQRRHQKVIEESPCAWLNPELRKKMCDTAVRIGELIKYEGAGTVEFILDIVTGNFYFLEVNARLQVEHPITEECTGLDLVSLQIYVASGGELGKLPQLNAIPQTGHAIECRLCAEDPIRDFAPQHGLVRFWEPTTQDTPRDVRFETAIETGTRVSIFFDSMIAKIVVWAPTRDLAIKKMVRTLSETACIGPSTNQCFLQACLMHEKFHSVDYTTAFIPSNLDRLLENPHLKNFGLSLQEFSAITSMFIRELKSQSELKQTRKVFGSIRRGFRNQSLDRVNVPSDIITRHDAKAGSPVDPTVCRWPQESRIPPSDGLRVQVAPVPPTKSRDEAAEATEPEEATIAYNTLSAALRRGPLPASKQLDLQLHELRLFSAGLNTPHTWKVGRLRLSASGQKYTVTLVSVDDRALHFESDMGTPNKVLAHIPALGAQFEFHCYSPLSYFESLRASAGGGREASSKTILAPMPCKVLRVEKKNGDEVKTGEVVMVVESMKMEITIAAGRDGAFHTTLKEGDSVDEGCLLCNLE</sequence>
<comment type="cofactor">
    <cofactor evidence="1">
        <name>biotin</name>
        <dbReference type="ChEBI" id="CHEBI:57586"/>
    </cofactor>
</comment>
<dbReference type="Pfam" id="PF00289">
    <property type="entry name" value="Biotin_carb_N"/>
    <property type="match status" value="1"/>
</dbReference>
<reference evidence="11" key="1">
    <citation type="submission" date="2021-10" db="EMBL/GenBank/DDBJ databases">
        <authorList>
            <person name="Piombo E."/>
        </authorList>
    </citation>
    <scope>NUCLEOTIDE SEQUENCE</scope>
</reference>
<keyword evidence="4 6" id="KW-0067">ATP-binding</keyword>
<dbReference type="PROSITE" id="PS50975">
    <property type="entry name" value="ATP_GRASP"/>
    <property type="match status" value="1"/>
</dbReference>
<dbReference type="CDD" id="cd06850">
    <property type="entry name" value="biotinyl_domain"/>
    <property type="match status" value="1"/>
</dbReference>
<evidence type="ECO:0000259" key="9">
    <source>
        <dbReference type="PROSITE" id="PS50975"/>
    </source>
</evidence>
<dbReference type="Pfam" id="PF00364">
    <property type="entry name" value="Biotin_lipoyl"/>
    <property type="match status" value="1"/>
</dbReference>
<dbReference type="Gene3D" id="3.30.470.20">
    <property type="entry name" value="ATP-grasp fold, B domain"/>
    <property type="match status" value="1"/>
</dbReference>
<evidence type="ECO:0000256" key="4">
    <source>
        <dbReference type="ARBA" id="ARBA00022840"/>
    </source>
</evidence>
<proteinExistence type="predicted"/>
<name>A0A9N9Z048_9HYPO</name>
<dbReference type="AlphaFoldDB" id="A0A9N9Z048"/>
<dbReference type="SMART" id="SM00878">
    <property type="entry name" value="Biotin_carb_C"/>
    <property type="match status" value="1"/>
</dbReference>
<evidence type="ECO:0000256" key="2">
    <source>
        <dbReference type="ARBA" id="ARBA00022598"/>
    </source>
</evidence>
<feature type="domain" description="ATP-grasp" evidence="9">
    <location>
        <begin position="147"/>
        <end position="349"/>
    </location>
</feature>
<dbReference type="SUPFAM" id="SSF51230">
    <property type="entry name" value="Single hybrid motif"/>
    <property type="match status" value="1"/>
</dbReference>
<dbReference type="PROSITE" id="PS00866">
    <property type="entry name" value="CPSASE_1"/>
    <property type="match status" value="1"/>
</dbReference>
<dbReference type="PANTHER" id="PTHR18866:SF127">
    <property type="match status" value="1"/>
</dbReference>
<dbReference type="Pfam" id="PF02785">
    <property type="entry name" value="Biotin_carb_C"/>
    <property type="match status" value="1"/>
</dbReference>
<protein>
    <submittedName>
        <fullName evidence="11">Uncharacterized protein</fullName>
    </submittedName>
</protein>